<dbReference type="InterPro" id="IPR047057">
    <property type="entry name" value="MerR_fam"/>
</dbReference>
<dbReference type="PROSITE" id="PS50937">
    <property type="entry name" value="HTH_MERR_2"/>
    <property type="match status" value="1"/>
</dbReference>
<dbReference type="Pfam" id="PF13411">
    <property type="entry name" value="MerR_1"/>
    <property type="match status" value="1"/>
</dbReference>
<evidence type="ECO:0000313" key="4">
    <source>
        <dbReference type="Proteomes" id="UP001165283"/>
    </source>
</evidence>
<dbReference type="PRINTS" id="PR00040">
    <property type="entry name" value="HTHMERR"/>
</dbReference>
<evidence type="ECO:0000313" key="3">
    <source>
        <dbReference type="EMBL" id="MCO1659956.1"/>
    </source>
</evidence>
<dbReference type="InterPro" id="IPR000551">
    <property type="entry name" value="MerR-type_HTH_dom"/>
</dbReference>
<keyword evidence="4" id="KW-1185">Reference proteome</keyword>
<dbReference type="PANTHER" id="PTHR30204:SF97">
    <property type="entry name" value="MERR FAMILY REGULATORY PROTEIN"/>
    <property type="match status" value="1"/>
</dbReference>
<proteinExistence type="predicted"/>
<dbReference type="PROSITE" id="PS00552">
    <property type="entry name" value="HTH_MERR_1"/>
    <property type="match status" value="1"/>
</dbReference>
<keyword evidence="1" id="KW-0238">DNA-binding</keyword>
<name>A0ABT1AA70_9PSEU</name>
<sequence>MWRIGQVARMAGVSARTLRHYDRIGLLAPAAVGHATGYRWYGVAELARLERIRGLQRLGLPLHRIVEVLDAPDAQVRQALQETVAVLHDDIAALTATAARAAEHLAAARTILPQQPTVGARRLRMHRVRVEHPAELAGMCGGPETLLLTWLDGPPEGGFTAAWAGVGGEPLTLPVRDVARTIVPAGTGVVRAGRELFDWVDRQGLAVAGPTLEEHLVDGDGARAAALEVPVRPTGGQSTAPTIN</sequence>
<dbReference type="PANTHER" id="PTHR30204">
    <property type="entry name" value="REDOX-CYCLING DRUG-SENSING TRANSCRIPTIONAL ACTIVATOR SOXR"/>
    <property type="match status" value="1"/>
</dbReference>
<accession>A0ABT1AA70</accession>
<gene>
    <name evidence="3" type="ORF">KDL28_33335</name>
</gene>
<dbReference type="InterPro" id="IPR009061">
    <property type="entry name" value="DNA-bd_dom_put_sf"/>
</dbReference>
<dbReference type="Proteomes" id="UP001165283">
    <property type="component" value="Unassembled WGS sequence"/>
</dbReference>
<protein>
    <submittedName>
        <fullName evidence="3">MerR family transcriptional regulator</fullName>
    </submittedName>
</protein>
<evidence type="ECO:0000256" key="1">
    <source>
        <dbReference type="ARBA" id="ARBA00023125"/>
    </source>
</evidence>
<comment type="caution">
    <text evidence="3">The sequence shown here is derived from an EMBL/GenBank/DDBJ whole genome shotgun (WGS) entry which is preliminary data.</text>
</comment>
<dbReference type="Gene3D" id="1.10.1660.10">
    <property type="match status" value="1"/>
</dbReference>
<reference evidence="3" key="1">
    <citation type="submission" date="2021-04" db="EMBL/GenBank/DDBJ databases">
        <title>Pseudonocardia sp. nov., isolated from sandy soil of mangrove forest.</title>
        <authorList>
            <person name="Zan Z."/>
            <person name="Huang R."/>
            <person name="Liu W."/>
        </authorList>
    </citation>
    <scope>NUCLEOTIDE SEQUENCE</scope>
    <source>
        <strain evidence="3">S2-4</strain>
    </source>
</reference>
<dbReference type="SMART" id="SM00422">
    <property type="entry name" value="HTH_MERR"/>
    <property type="match status" value="1"/>
</dbReference>
<evidence type="ECO:0000259" key="2">
    <source>
        <dbReference type="PROSITE" id="PS50937"/>
    </source>
</evidence>
<dbReference type="SUPFAM" id="SSF46955">
    <property type="entry name" value="Putative DNA-binding domain"/>
    <property type="match status" value="1"/>
</dbReference>
<organism evidence="3 4">
    <name type="scientific">Pseudonocardia humida</name>
    <dbReference type="NCBI Taxonomy" id="2800819"/>
    <lineage>
        <taxon>Bacteria</taxon>
        <taxon>Bacillati</taxon>
        <taxon>Actinomycetota</taxon>
        <taxon>Actinomycetes</taxon>
        <taxon>Pseudonocardiales</taxon>
        <taxon>Pseudonocardiaceae</taxon>
        <taxon>Pseudonocardia</taxon>
    </lineage>
</organism>
<dbReference type="EMBL" id="JAGSOV010000073">
    <property type="protein sequence ID" value="MCO1659956.1"/>
    <property type="molecule type" value="Genomic_DNA"/>
</dbReference>
<feature type="domain" description="HTH merR-type" evidence="2">
    <location>
        <begin position="1"/>
        <end position="71"/>
    </location>
</feature>
<dbReference type="RefSeq" id="WP_252445105.1">
    <property type="nucleotide sequence ID" value="NZ_JAGSOV010000073.1"/>
</dbReference>